<proteinExistence type="predicted"/>
<evidence type="ECO:0008006" key="4">
    <source>
        <dbReference type="Google" id="ProtNLM"/>
    </source>
</evidence>
<name>A0ABW3RFX5_9FLAO</name>
<reference evidence="3" key="1">
    <citation type="journal article" date="2019" name="Int. J. Syst. Evol. Microbiol.">
        <title>The Global Catalogue of Microorganisms (GCM) 10K type strain sequencing project: providing services to taxonomists for standard genome sequencing and annotation.</title>
        <authorList>
            <consortium name="The Broad Institute Genomics Platform"/>
            <consortium name="The Broad Institute Genome Sequencing Center for Infectious Disease"/>
            <person name="Wu L."/>
            <person name="Ma J."/>
        </authorList>
    </citation>
    <scope>NUCLEOTIDE SEQUENCE [LARGE SCALE GENOMIC DNA]</scope>
    <source>
        <strain evidence="3">CCUG 63246</strain>
    </source>
</reference>
<protein>
    <recommendedName>
        <fullName evidence="4">Transmembrane protein</fullName>
    </recommendedName>
</protein>
<evidence type="ECO:0000313" key="3">
    <source>
        <dbReference type="Proteomes" id="UP001597163"/>
    </source>
</evidence>
<accession>A0ABW3RFX5</accession>
<keyword evidence="1" id="KW-0812">Transmembrane</keyword>
<keyword evidence="1" id="KW-1133">Transmembrane helix</keyword>
<keyword evidence="1" id="KW-0472">Membrane</keyword>
<feature type="transmembrane region" description="Helical" evidence="1">
    <location>
        <begin position="12"/>
        <end position="38"/>
    </location>
</feature>
<sequence length="133" mass="15164">MLAITFVAMKKVVYIFAVVLSILLLFNSAKVSLTFAYYHIDPIGFIDALCENKDKLELECNGRCQLEKVVKSQDNEQRTPINIADFKEITLFSHVAEAIVLTEIDCIKVQQPTAYQNLYSFNNTNDCFHPPRV</sequence>
<evidence type="ECO:0000256" key="1">
    <source>
        <dbReference type="SAM" id="Phobius"/>
    </source>
</evidence>
<dbReference type="Proteomes" id="UP001597163">
    <property type="component" value="Unassembled WGS sequence"/>
</dbReference>
<evidence type="ECO:0000313" key="2">
    <source>
        <dbReference type="EMBL" id="MFD1163966.1"/>
    </source>
</evidence>
<dbReference type="EMBL" id="JBHTLJ010000005">
    <property type="protein sequence ID" value="MFD1163966.1"/>
    <property type="molecule type" value="Genomic_DNA"/>
</dbReference>
<organism evidence="2 3">
    <name type="scientific">Hwangdonia seohaensis</name>
    <dbReference type="NCBI Taxonomy" id="1240727"/>
    <lineage>
        <taxon>Bacteria</taxon>
        <taxon>Pseudomonadati</taxon>
        <taxon>Bacteroidota</taxon>
        <taxon>Flavobacteriia</taxon>
        <taxon>Flavobacteriales</taxon>
        <taxon>Flavobacteriaceae</taxon>
        <taxon>Hwangdonia</taxon>
    </lineage>
</organism>
<gene>
    <name evidence="2" type="ORF">ACFQ2E_16160</name>
</gene>
<dbReference type="RefSeq" id="WP_311942917.1">
    <property type="nucleotide sequence ID" value="NZ_JAVSCK010000005.1"/>
</dbReference>
<comment type="caution">
    <text evidence="2">The sequence shown here is derived from an EMBL/GenBank/DDBJ whole genome shotgun (WGS) entry which is preliminary data.</text>
</comment>
<keyword evidence="3" id="KW-1185">Reference proteome</keyword>